<dbReference type="AlphaFoldDB" id="A0A8S1J4V5"/>
<dbReference type="InterPro" id="IPR013083">
    <property type="entry name" value="Znf_RING/FYVE/PHD"/>
</dbReference>
<dbReference type="InterPro" id="IPR045185">
    <property type="entry name" value="PUB22/23/24-like"/>
</dbReference>
<proteinExistence type="predicted"/>
<dbReference type="GO" id="GO:0061630">
    <property type="term" value="F:ubiquitin protein ligase activity"/>
    <property type="evidence" value="ECO:0007669"/>
    <property type="project" value="InterPro"/>
</dbReference>
<dbReference type="CDD" id="cd16664">
    <property type="entry name" value="RING-Ubox_PUB"/>
    <property type="match status" value="1"/>
</dbReference>
<evidence type="ECO:0000259" key="1">
    <source>
        <dbReference type="PROSITE" id="PS51698"/>
    </source>
</evidence>
<evidence type="ECO:0000313" key="3">
    <source>
        <dbReference type="Proteomes" id="UP000708148"/>
    </source>
</evidence>
<evidence type="ECO:0000313" key="2">
    <source>
        <dbReference type="EMBL" id="CAD7700923.1"/>
    </source>
</evidence>
<name>A0A8S1J4V5_9CHLO</name>
<feature type="domain" description="U-box" evidence="1">
    <location>
        <begin position="15"/>
        <end position="90"/>
    </location>
</feature>
<dbReference type="SMART" id="SM00504">
    <property type="entry name" value="Ubox"/>
    <property type="match status" value="1"/>
</dbReference>
<comment type="caution">
    <text evidence="2">The sequence shown here is derived from an EMBL/GenBank/DDBJ whole genome shotgun (WGS) entry which is preliminary data.</text>
</comment>
<dbReference type="PANTHER" id="PTHR22849:SF164">
    <property type="entry name" value="U-BOX DOMAIN-CONTAINING PROTEIN"/>
    <property type="match status" value="1"/>
</dbReference>
<protein>
    <recommendedName>
        <fullName evidence="1">U-box domain-containing protein</fullName>
    </recommendedName>
</protein>
<organism evidence="2 3">
    <name type="scientific">Ostreobium quekettii</name>
    <dbReference type="NCBI Taxonomy" id="121088"/>
    <lineage>
        <taxon>Eukaryota</taxon>
        <taxon>Viridiplantae</taxon>
        <taxon>Chlorophyta</taxon>
        <taxon>core chlorophytes</taxon>
        <taxon>Ulvophyceae</taxon>
        <taxon>TCBD clade</taxon>
        <taxon>Bryopsidales</taxon>
        <taxon>Ostreobineae</taxon>
        <taxon>Ostreobiaceae</taxon>
        <taxon>Ostreobium</taxon>
    </lineage>
</organism>
<dbReference type="GO" id="GO:0016567">
    <property type="term" value="P:protein ubiquitination"/>
    <property type="evidence" value="ECO:0007669"/>
    <property type="project" value="InterPro"/>
</dbReference>
<dbReference type="InterPro" id="IPR003613">
    <property type="entry name" value="Ubox_domain"/>
</dbReference>
<reference evidence="2" key="1">
    <citation type="submission" date="2020-12" db="EMBL/GenBank/DDBJ databases">
        <authorList>
            <person name="Iha C."/>
        </authorList>
    </citation>
    <scope>NUCLEOTIDE SEQUENCE</scope>
</reference>
<dbReference type="InterPro" id="IPR045210">
    <property type="entry name" value="RING-Ubox_PUB"/>
</dbReference>
<sequence length="268" mass="29870">MASTSAGTSGPETLAPPEVFVCPISREIMRDPVVLVETGQIYDKESIKGWFLRGRNTCPLTGKRLLSQRLTQIHVLRVAIEEWASREGIELGPSSIPPMTAEDASSSTAPLDEPALCLSIVTSKGVSVYDIEGLWSLVQERKLPEAYAALVVIRDMVKHADEERIKALRRVLDLELLKQLLWEDRLQVPAARLLVQMRGVLDIDELLSLLVIQDVELQVDVLTRLIEHICENRGHVQEAAGAIGRWVSGLCSRLRGRRHARRVRPSPP</sequence>
<dbReference type="Gene3D" id="3.30.40.10">
    <property type="entry name" value="Zinc/RING finger domain, C3HC4 (zinc finger)"/>
    <property type="match status" value="1"/>
</dbReference>
<gene>
    <name evidence="2" type="ORF">OSTQU699_LOCUS6281</name>
</gene>
<dbReference type="Proteomes" id="UP000708148">
    <property type="component" value="Unassembled WGS sequence"/>
</dbReference>
<dbReference type="SUPFAM" id="SSF57850">
    <property type="entry name" value="RING/U-box"/>
    <property type="match status" value="1"/>
</dbReference>
<keyword evidence="3" id="KW-1185">Reference proteome</keyword>
<dbReference type="PANTHER" id="PTHR22849">
    <property type="entry name" value="WDSAM1 PROTEIN"/>
    <property type="match status" value="1"/>
</dbReference>
<dbReference type="Pfam" id="PF04564">
    <property type="entry name" value="U-box"/>
    <property type="match status" value="1"/>
</dbReference>
<dbReference type="PROSITE" id="PS51698">
    <property type="entry name" value="U_BOX"/>
    <property type="match status" value="1"/>
</dbReference>
<dbReference type="OrthoDB" id="2016400at2759"/>
<dbReference type="EMBL" id="CAJHUC010001383">
    <property type="protein sequence ID" value="CAD7700923.1"/>
    <property type="molecule type" value="Genomic_DNA"/>
</dbReference>
<accession>A0A8S1J4V5</accession>